<proteinExistence type="predicted"/>
<evidence type="ECO:0000259" key="4">
    <source>
        <dbReference type="PROSITE" id="PS01124"/>
    </source>
</evidence>
<dbReference type="InterPro" id="IPR050204">
    <property type="entry name" value="AraC_XylS_family_regulators"/>
</dbReference>
<evidence type="ECO:0000256" key="1">
    <source>
        <dbReference type="ARBA" id="ARBA00023015"/>
    </source>
</evidence>
<evidence type="ECO:0000256" key="2">
    <source>
        <dbReference type="ARBA" id="ARBA00023125"/>
    </source>
</evidence>
<keyword evidence="1" id="KW-0805">Transcription regulation</keyword>
<dbReference type="KEGG" id="bgf:BC1003_4871"/>
<dbReference type="eggNOG" id="COG4977">
    <property type="taxonomic scope" value="Bacteria"/>
</dbReference>
<reference evidence="5" key="1">
    <citation type="submission" date="2010-09" db="EMBL/GenBank/DDBJ databases">
        <title>Complete sequence of chromosome2 of Burkholderia sp. CCGE1003.</title>
        <authorList>
            <consortium name="US DOE Joint Genome Institute"/>
            <person name="Lucas S."/>
            <person name="Copeland A."/>
            <person name="Lapidus A."/>
            <person name="Cheng J.-F."/>
            <person name="Bruce D."/>
            <person name="Goodwin L."/>
            <person name="Pitluck S."/>
            <person name="Daligault H."/>
            <person name="Davenport K."/>
            <person name="Detter J.C."/>
            <person name="Han C."/>
            <person name="Tapia R."/>
            <person name="Land M."/>
            <person name="Hauser L."/>
            <person name="Jeffries C."/>
            <person name="Kyrpides N."/>
            <person name="Ivanova N."/>
            <person name="Ovchinnikova G."/>
            <person name="Martinez-Romero E."/>
            <person name="Rogel M.A."/>
            <person name="Auchtung J."/>
            <person name="Tiedje J.M."/>
            <person name="Woyke T."/>
        </authorList>
    </citation>
    <scope>NUCLEOTIDE SEQUENCE</scope>
    <source>
        <strain evidence="5">CCGE1003</strain>
    </source>
</reference>
<dbReference type="PANTHER" id="PTHR46796">
    <property type="entry name" value="HTH-TYPE TRANSCRIPTIONAL ACTIVATOR RHAS-RELATED"/>
    <property type="match status" value="1"/>
</dbReference>
<keyword evidence="3" id="KW-0804">Transcription</keyword>
<feature type="domain" description="HTH araC/xylS-type" evidence="4">
    <location>
        <begin position="32"/>
        <end position="130"/>
    </location>
</feature>
<dbReference type="InterPro" id="IPR018060">
    <property type="entry name" value="HTH_AraC"/>
</dbReference>
<dbReference type="PROSITE" id="PS01124">
    <property type="entry name" value="HTH_ARAC_FAMILY_2"/>
    <property type="match status" value="1"/>
</dbReference>
<protein>
    <submittedName>
        <fullName evidence="5">Transcriptional regulator, AraC family</fullName>
    </submittedName>
</protein>
<accession>E1TII3</accession>
<dbReference type="SMART" id="SM00342">
    <property type="entry name" value="HTH_ARAC"/>
    <property type="match status" value="1"/>
</dbReference>
<keyword evidence="2" id="KW-0238">DNA-binding</keyword>
<gene>
    <name evidence="5" type="ordered locus">BC1003_4871</name>
</gene>
<dbReference type="InterPro" id="IPR009057">
    <property type="entry name" value="Homeodomain-like_sf"/>
</dbReference>
<dbReference type="SUPFAM" id="SSF46689">
    <property type="entry name" value="Homeodomain-like"/>
    <property type="match status" value="2"/>
</dbReference>
<dbReference type="Pfam" id="PF12833">
    <property type="entry name" value="HTH_18"/>
    <property type="match status" value="1"/>
</dbReference>
<dbReference type="AlphaFoldDB" id="E1TII3"/>
<sequence>MNCGCDLVGTGMTARRAEDFEAPESQASEPIRAAAQQLRVGVEGRVSIAAVARAAAMSERNFLRRFRKEIGVTPTEFVLRLRLVKACDMLIQTELPADKIARRTGLSSGDRLAKLFKQHLAMTPIGYRNSERQRLARTTLANPLGIAEGEARDD</sequence>
<dbReference type="GO" id="GO:0003700">
    <property type="term" value="F:DNA-binding transcription factor activity"/>
    <property type="evidence" value="ECO:0007669"/>
    <property type="project" value="InterPro"/>
</dbReference>
<dbReference type="HOGENOM" id="CLU_1841376_0_0_4"/>
<dbReference type="EMBL" id="CP002218">
    <property type="protein sequence ID" value="ADN60794.1"/>
    <property type="molecule type" value="Genomic_DNA"/>
</dbReference>
<dbReference type="Gene3D" id="1.10.10.60">
    <property type="entry name" value="Homeodomain-like"/>
    <property type="match status" value="2"/>
</dbReference>
<name>E1TII3_BURSG</name>
<dbReference type="GO" id="GO:0043565">
    <property type="term" value="F:sequence-specific DNA binding"/>
    <property type="evidence" value="ECO:0007669"/>
    <property type="project" value="InterPro"/>
</dbReference>
<evidence type="ECO:0000256" key="3">
    <source>
        <dbReference type="ARBA" id="ARBA00023163"/>
    </source>
</evidence>
<dbReference type="STRING" id="640512.BC1003_4871"/>
<evidence type="ECO:0000313" key="5">
    <source>
        <dbReference type="EMBL" id="ADN60794.1"/>
    </source>
</evidence>
<organism evidence="5">
    <name type="scientific">Burkholderia sp. (strain CCGE1003)</name>
    <dbReference type="NCBI Taxonomy" id="640512"/>
    <lineage>
        <taxon>Bacteria</taxon>
        <taxon>Pseudomonadati</taxon>
        <taxon>Pseudomonadota</taxon>
        <taxon>Betaproteobacteria</taxon>
        <taxon>Burkholderiales</taxon>
        <taxon>Burkholderiaceae</taxon>
        <taxon>Burkholderia</taxon>
    </lineage>
</organism>